<dbReference type="RefSeq" id="WP_382226433.1">
    <property type="nucleotide sequence ID" value="NZ_JBHTCA010000020.1"/>
</dbReference>
<protein>
    <submittedName>
        <fullName evidence="1">Uncharacterized protein</fullName>
    </submittedName>
</protein>
<sequence>MSHKPLHRCDNCKSYIDHECHNMVAFVVDGHPDELRPPQTDDVCDDYLAEPDLLTDRLMKNLTRGMT</sequence>
<evidence type="ECO:0000313" key="2">
    <source>
        <dbReference type="Proteomes" id="UP001596501"/>
    </source>
</evidence>
<proteinExistence type="predicted"/>
<reference evidence="2" key="1">
    <citation type="journal article" date="2019" name="Int. J. Syst. Evol. Microbiol.">
        <title>The Global Catalogue of Microorganisms (GCM) 10K type strain sequencing project: providing services to taxonomists for standard genome sequencing and annotation.</title>
        <authorList>
            <consortium name="The Broad Institute Genomics Platform"/>
            <consortium name="The Broad Institute Genome Sequencing Center for Infectious Disease"/>
            <person name="Wu L."/>
            <person name="Ma J."/>
        </authorList>
    </citation>
    <scope>NUCLEOTIDE SEQUENCE [LARGE SCALE GENOMIC DNA]</scope>
    <source>
        <strain evidence="2">CGMCC 1.12371</strain>
    </source>
</reference>
<comment type="caution">
    <text evidence="1">The sequence shown here is derived from an EMBL/GenBank/DDBJ whole genome shotgun (WGS) entry which is preliminary data.</text>
</comment>
<organism evidence="1 2">
    <name type="scientific">Hydrogenophaga atypica</name>
    <dbReference type="NCBI Taxonomy" id="249409"/>
    <lineage>
        <taxon>Bacteria</taxon>
        <taxon>Pseudomonadati</taxon>
        <taxon>Pseudomonadota</taxon>
        <taxon>Betaproteobacteria</taxon>
        <taxon>Burkholderiales</taxon>
        <taxon>Comamonadaceae</taxon>
        <taxon>Hydrogenophaga</taxon>
    </lineage>
</organism>
<keyword evidence="2" id="KW-1185">Reference proteome</keyword>
<evidence type="ECO:0000313" key="1">
    <source>
        <dbReference type="EMBL" id="MFC7410867.1"/>
    </source>
</evidence>
<gene>
    <name evidence="1" type="ORF">ACFQPB_18570</name>
</gene>
<name>A0ABW2QQ92_9BURK</name>
<dbReference type="EMBL" id="JBHTCA010000020">
    <property type="protein sequence ID" value="MFC7410867.1"/>
    <property type="molecule type" value="Genomic_DNA"/>
</dbReference>
<dbReference type="Proteomes" id="UP001596501">
    <property type="component" value="Unassembled WGS sequence"/>
</dbReference>
<accession>A0ABW2QQ92</accession>